<organism evidence="4 5">
    <name type="scientific">Salinicoccus sediminis</name>
    <dbReference type="NCBI Taxonomy" id="1432562"/>
    <lineage>
        <taxon>Bacteria</taxon>
        <taxon>Bacillati</taxon>
        <taxon>Bacillota</taxon>
        <taxon>Bacilli</taxon>
        <taxon>Bacillales</taxon>
        <taxon>Staphylococcaceae</taxon>
        <taxon>Salinicoccus</taxon>
    </lineage>
</organism>
<dbReference type="Pfam" id="PF11181">
    <property type="entry name" value="YflT"/>
    <property type="match status" value="1"/>
</dbReference>
<proteinExistence type="inferred from homology"/>
<comment type="similarity">
    <text evidence="1">Belongs to the UPF0355 family.</text>
</comment>
<dbReference type="PATRIC" id="fig|1432562.3.peg.1350"/>
<evidence type="ECO:0000313" key="4">
    <source>
        <dbReference type="EMBL" id="KKK34728.1"/>
    </source>
</evidence>
<feature type="domain" description="General stress protein 17M-like" evidence="3">
    <location>
        <begin position="3"/>
        <end position="95"/>
    </location>
</feature>
<feature type="compositionally biased region" description="Low complexity" evidence="2">
    <location>
        <begin position="138"/>
        <end position="151"/>
    </location>
</feature>
<feature type="compositionally biased region" description="Polar residues" evidence="2">
    <location>
        <begin position="175"/>
        <end position="188"/>
    </location>
</feature>
<feature type="compositionally biased region" description="Acidic residues" evidence="2">
    <location>
        <begin position="317"/>
        <end position="332"/>
    </location>
</feature>
<dbReference type="STRING" id="1432562.WN59_06780"/>
<feature type="compositionally biased region" description="Basic and acidic residues" evidence="2">
    <location>
        <begin position="220"/>
        <end position="235"/>
    </location>
</feature>
<feature type="compositionally biased region" description="Basic and acidic residues" evidence="2">
    <location>
        <begin position="333"/>
        <end position="349"/>
    </location>
</feature>
<name>A0A0M2SKE5_9STAP</name>
<dbReference type="AlphaFoldDB" id="A0A0M2SKE5"/>
<gene>
    <name evidence="4" type="ORF">WN59_06780</name>
</gene>
<dbReference type="EMBL" id="LAYZ01000003">
    <property type="protein sequence ID" value="KKK34728.1"/>
    <property type="molecule type" value="Genomic_DNA"/>
</dbReference>
<dbReference type="OrthoDB" id="2388692at2"/>
<keyword evidence="5" id="KW-1185">Reference proteome</keyword>
<dbReference type="InterPro" id="IPR025889">
    <property type="entry name" value="GSP17M-like_dom"/>
</dbReference>
<feature type="compositionally biased region" description="Basic and acidic residues" evidence="2">
    <location>
        <begin position="297"/>
        <end position="316"/>
    </location>
</feature>
<accession>A0A0M2SKE5</accession>
<feature type="compositionally biased region" description="Basic and acidic residues" evidence="2">
    <location>
        <begin position="266"/>
        <end position="289"/>
    </location>
</feature>
<evidence type="ECO:0000256" key="1">
    <source>
        <dbReference type="ARBA" id="ARBA00008128"/>
    </source>
</evidence>
<dbReference type="RefSeq" id="WP_046514764.1">
    <property type="nucleotide sequence ID" value="NZ_LAYZ01000003.1"/>
</dbReference>
<sequence length="366" mass="40810">MRNIETYQNEDELLGRIEQLKIDGIQEESITVVSKNPLEKSSFEYTNINIKSAEGTAWDKIVSFFSSDDSKDRVIAGLDLDNQEEQKFKDELDRGNILLYVKAEGSGAIAKEPVADDTEDTLQPDEQTREDAANMTAAGTAGAAGVAGVTAQDDIAERTEAGGSSGQDISRENEGNVNQDDGTASPEDTSYKETASGAYDDPHEDSSGQIHNPANEEGVTLDKSRVAHDHSSKLVEDDEQLAYGEGTDEHIAVDPSVETDREETDTEKIEHHKEPDYLKNSRDDFDFGNKDTVINEYKMDNRRNQHLVDTHNHPELAEEVSPEEELSPEEDSRELIDKNPDEKDRDYSFKNDVNGEQVIRLNDEER</sequence>
<feature type="region of interest" description="Disordered" evidence="2">
    <location>
        <begin position="138"/>
        <end position="366"/>
    </location>
</feature>
<dbReference type="Proteomes" id="UP000034287">
    <property type="component" value="Unassembled WGS sequence"/>
</dbReference>
<evidence type="ECO:0000259" key="3">
    <source>
        <dbReference type="Pfam" id="PF11181"/>
    </source>
</evidence>
<protein>
    <recommendedName>
        <fullName evidence="3">General stress protein 17M-like domain-containing protein</fullName>
    </recommendedName>
</protein>
<reference evidence="4 5" key="1">
    <citation type="submission" date="2015-04" db="EMBL/GenBank/DDBJ databases">
        <title>Taxonomic description and genome sequence of Salinicoccus sediminis sp. nov., a novel hyper halotolerant bacterium isolated from marine sediment.</title>
        <authorList>
            <person name="Mathan Kumar R."/>
            <person name="Kaur G."/>
            <person name="Kumar N."/>
            <person name="Kumar A."/>
            <person name="Singh N.K."/>
            <person name="Kaur N."/>
            <person name="Mayilraj S."/>
        </authorList>
    </citation>
    <scope>NUCLEOTIDE SEQUENCE [LARGE SCALE GENOMIC DNA]</scope>
    <source>
        <strain evidence="4 5">SV-16</strain>
    </source>
</reference>
<comment type="caution">
    <text evidence="4">The sequence shown here is derived from an EMBL/GenBank/DDBJ whole genome shotgun (WGS) entry which is preliminary data.</text>
</comment>
<evidence type="ECO:0000313" key="5">
    <source>
        <dbReference type="Proteomes" id="UP000034287"/>
    </source>
</evidence>
<evidence type="ECO:0000256" key="2">
    <source>
        <dbReference type="SAM" id="MobiDB-lite"/>
    </source>
</evidence>